<keyword evidence="4" id="KW-0547">Nucleotide-binding</keyword>
<evidence type="ECO:0000256" key="9">
    <source>
        <dbReference type="ARBA" id="ARBA00023274"/>
    </source>
</evidence>
<protein>
    <recommendedName>
        <fullName evidence="10">signal-recognition-particle GTPase</fullName>
        <ecNumber evidence="10">3.6.5.4</ecNumber>
    </recommendedName>
</protein>
<dbReference type="KEGG" id="ncon:LC1Nh_0652"/>
<dbReference type="PANTHER" id="PTHR11564:SF5">
    <property type="entry name" value="SIGNAL RECOGNITION PARTICLE SUBUNIT SRP54"/>
    <property type="match status" value="1"/>
</dbReference>
<dbReference type="Pfam" id="PF02881">
    <property type="entry name" value="SRP54_N"/>
    <property type="match status" value="1"/>
</dbReference>
<feature type="domain" description="Signal recognition particle SRP54 helical bundle" evidence="13">
    <location>
        <begin position="1"/>
        <end position="81"/>
    </location>
</feature>
<dbReference type="Gene3D" id="3.40.50.300">
    <property type="entry name" value="P-loop containing nucleotide triphosphate hydrolases"/>
    <property type="match status" value="1"/>
</dbReference>
<dbReference type="GeneID" id="42365038"/>
<evidence type="ECO:0000259" key="12">
    <source>
        <dbReference type="SMART" id="SM00962"/>
    </source>
</evidence>
<dbReference type="RefSeq" id="WP_153550283.1">
    <property type="nucleotide sequence ID" value="NZ_CP040089.1"/>
</dbReference>
<keyword evidence="5 14" id="KW-0378">Hydrolase</keyword>
<dbReference type="OrthoDB" id="52849at2157"/>
<dbReference type="InterPro" id="IPR036225">
    <property type="entry name" value="SRP/SRP_N"/>
</dbReference>
<keyword evidence="8" id="KW-0733">Signal recognition particle</keyword>
<evidence type="ECO:0000256" key="1">
    <source>
        <dbReference type="ARBA" id="ARBA00004496"/>
    </source>
</evidence>
<accession>A0A5Q0UFY0</accession>
<dbReference type="InterPro" id="IPR027417">
    <property type="entry name" value="P-loop_NTPase"/>
</dbReference>
<dbReference type="InterPro" id="IPR013822">
    <property type="entry name" value="Signal_recog_particl_SRP54_hlx"/>
</dbReference>
<sequence>MFDKIKDSIQKFSSSNVADEEAVEQLVKDIQRDLIKADVDVSLVSDLSDEIREESLGEKKDGLSRKEHVLEVVYNKLEELLGEESEVEIEPQTILLCGLYGAGKTTTTGKLADFYRKRGMKVGVIAADTDRPAAFEQLQQIADDVEASFYGEKDAEDPVQVVENGKEELDVDVLIVDSAGRNSLNDDLKQELSDMEKVLQPDEKYLVIPADIGQSARDQAENFDDAVGLSGVIVTKMDSSAKGGGALVACQHADISVKFIGTGEKMADLEVYDPVDFVSDMIGQPDLESLLEKIEELDTDPEAILEGEFTLEDFQEQMASVTDSGMMEEMMSQLPFSSDQIPDNVANLTEGKIQSYNVIIDSMTDEEVKDPSVINRERRERIANGSGTSVEDVQELIKHYRQTKNMVDKFDKKSMKRGNMQNMMQKLGL</sequence>
<dbReference type="EMBL" id="CP040089">
    <property type="protein sequence ID" value="QGA80543.1"/>
    <property type="molecule type" value="Genomic_DNA"/>
</dbReference>
<dbReference type="GO" id="GO:0048500">
    <property type="term" value="C:signal recognition particle"/>
    <property type="evidence" value="ECO:0007669"/>
    <property type="project" value="InterPro"/>
</dbReference>
<evidence type="ECO:0000259" key="11">
    <source>
        <dbReference type="SMART" id="SM00382"/>
    </source>
</evidence>
<dbReference type="EC" id="3.6.5.4" evidence="10"/>
<evidence type="ECO:0000313" key="14">
    <source>
        <dbReference type="EMBL" id="QGA80543.1"/>
    </source>
</evidence>
<dbReference type="SMART" id="SM00963">
    <property type="entry name" value="SRP54_N"/>
    <property type="match status" value="1"/>
</dbReference>
<evidence type="ECO:0000256" key="10">
    <source>
        <dbReference type="ARBA" id="ARBA00035672"/>
    </source>
</evidence>
<evidence type="ECO:0000256" key="3">
    <source>
        <dbReference type="ARBA" id="ARBA00022490"/>
    </source>
</evidence>
<dbReference type="InterPro" id="IPR042101">
    <property type="entry name" value="SRP54_N_sf"/>
</dbReference>
<dbReference type="GO" id="GO:0008312">
    <property type="term" value="F:7S RNA binding"/>
    <property type="evidence" value="ECO:0007669"/>
    <property type="project" value="InterPro"/>
</dbReference>
<evidence type="ECO:0000256" key="7">
    <source>
        <dbReference type="ARBA" id="ARBA00023134"/>
    </source>
</evidence>
<dbReference type="SUPFAM" id="SSF47364">
    <property type="entry name" value="Domain of the SRP/SRP receptor G-proteins"/>
    <property type="match status" value="1"/>
</dbReference>
<dbReference type="Proteomes" id="UP000377803">
    <property type="component" value="Chromosome"/>
</dbReference>
<evidence type="ECO:0000313" key="15">
    <source>
        <dbReference type="Proteomes" id="UP000377803"/>
    </source>
</evidence>
<evidence type="ECO:0000256" key="8">
    <source>
        <dbReference type="ARBA" id="ARBA00023135"/>
    </source>
</evidence>
<evidence type="ECO:0000259" key="13">
    <source>
        <dbReference type="SMART" id="SM00963"/>
    </source>
</evidence>
<dbReference type="SUPFAM" id="SSF47446">
    <property type="entry name" value="Signal peptide-binding domain"/>
    <property type="match status" value="1"/>
</dbReference>
<dbReference type="SMART" id="SM00382">
    <property type="entry name" value="AAA"/>
    <property type="match status" value="1"/>
</dbReference>
<dbReference type="SMART" id="SM00962">
    <property type="entry name" value="SRP54"/>
    <property type="match status" value="1"/>
</dbReference>
<proteinExistence type="inferred from homology"/>
<comment type="similarity">
    <text evidence="2">Belongs to the GTP-binding SRP family. SRP54 subfamily.</text>
</comment>
<dbReference type="Gene3D" id="1.20.120.140">
    <property type="entry name" value="Signal recognition particle SRP54, nucleotide-binding domain"/>
    <property type="match status" value="1"/>
</dbReference>
<evidence type="ECO:0000256" key="5">
    <source>
        <dbReference type="ARBA" id="ARBA00022801"/>
    </source>
</evidence>
<feature type="domain" description="AAA+ ATPase" evidence="11">
    <location>
        <begin position="90"/>
        <end position="388"/>
    </location>
</feature>
<dbReference type="Pfam" id="PF02978">
    <property type="entry name" value="SRP_SPB"/>
    <property type="match status" value="1"/>
</dbReference>
<keyword evidence="6" id="KW-0694">RNA-binding</keyword>
<keyword evidence="15" id="KW-1185">Reference proteome</keyword>
<dbReference type="InterPro" id="IPR004125">
    <property type="entry name" value="Signal_recog_particle_SRP54_M"/>
</dbReference>
<evidence type="ECO:0000256" key="2">
    <source>
        <dbReference type="ARBA" id="ARBA00005450"/>
    </source>
</evidence>
<dbReference type="PANTHER" id="PTHR11564">
    <property type="entry name" value="SIGNAL RECOGNITION PARTICLE 54K PROTEIN SRP54"/>
    <property type="match status" value="1"/>
</dbReference>
<keyword evidence="3" id="KW-0963">Cytoplasm</keyword>
<reference evidence="15" key="1">
    <citation type="submission" date="2019-05" db="EMBL/GenBank/DDBJ databases">
        <title>Candidatus Nanohalobium constans, a novel model system to study the DPANN nano-sized archaea: genomic and physiological characterization of a nanoarchaeon co-cultured with its chitinotrophic host.</title>
        <authorList>
            <person name="La Cono V."/>
            <person name="Arcadi E."/>
            <person name="Crisafi F."/>
            <person name="Denaro R."/>
            <person name="La Spada G."/>
            <person name="Messina E."/>
            <person name="Smedile F."/>
            <person name="Toshchakov S.V."/>
            <person name="Shevchenko M.A."/>
            <person name="Golyshin P.N."/>
            <person name="Golyshina O.V."/>
            <person name="Ferrer M."/>
            <person name="Rohde M."/>
            <person name="Mushegian A."/>
            <person name="Sorokin D.Y."/>
            <person name="Giuliano L."/>
            <person name="Yakimov M.M."/>
        </authorList>
    </citation>
    <scope>NUCLEOTIDE SEQUENCE [LARGE SCALE GENOMIC DNA]</scope>
    <source>
        <strain evidence="15">LC1Nh</strain>
    </source>
</reference>
<dbReference type="Gene3D" id="1.10.260.30">
    <property type="entry name" value="Signal recognition particle, SRP54 subunit, M-domain"/>
    <property type="match status" value="1"/>
</dbReference>
<dbReference type="Pfam" id="PF00448">
    <property type="entry name" value="SRP54"/>
    <property type="match status" value="1"/>
</dbReference>
<dbReference type="InterPro" id="IPR036891">
    <property type="entry name" value="Signal_recog_part_SRP54_M_sf"/>
</dbReference>
<dbReference type="InterPro" id="IPR003593">
    <property type="entry name" value="AAA+_ATPase"/>
</dbReference>
<evidence type="ECO:0000256" key="4">
    <source>
        <dbReference type="ARBA" id="ARBA00022741"/>
    </source>
</evidence>
<evidence type="ECO:0000256" key="6">
    <source>
        <dbReference type="ARBA" id="ARBA00022884"/>
    </source>
</evidence>
<keyword evidence="7" id="KW-0342">GTP-binding</keyword>
<dbReference type="InterPro" id="IPR022941">
    <property type="entry name" value="SRP54"/>
</dbReference>
<dbReference type="SUPFAM" id="SSF52540">
    <property type="entry name" value="P-loop containing nucleoside triphosphate hydrolases"/>
    <property type="match status" value="1"/>
</dbReference>
<dbReference type="GO" id="GO:0003924">
    <property type="term" value="F:GTPase activity"/>
    <property type="evidence" value="ECO:0007669"/>
    <property type="project" value="InterPro"/>
</dbReference>
<comment type="subcellular location">
    <subcellularLocation>
        <location evidence="1">Cytoplasm</location>
    </subcellularLocation>
</comment>
<dbReference type="InterPro" id="IPR000897">
    <property type="entry name" value="SRP54_GTPase_dom"/>
</dbReference>
<dbReference type="GO" id="GO:0006614">
    <property type="term" value="P:SRP-dependent cotranslational protein targeting to membrane"/>
    <property type="evidence" value="ECO:0007669"/>
    <property type="project" value="InterPro"/>
</dbReference>
<feature type="domain" description="SRP54-type proteins GTP-binding" evidence="12">
    <location>
        <begin position="91"/>
        <end position="283"/>
    </location>
</feature>
<dbReference type="GO" id="GO:0005525">
    <property type="term" value="F:GTP binding"/>
    <property type="evidence" value="ECO:0007669"/>
    <property type="project" value="UniProtKB-KW"/>
</dbReference>
<name>A0A5Q0UFY0_9ARCH</name>
<keyword evidence="9" id="KW-0687">Ribonucleoprotein</keyword>
<dbReference type="AlphaFoldDB" id="A0A5Q0UFY0"/>
<gene>
    <name evidence="14" type="primary">ffh</name>
    <name evidence="14" type="ORF">LC1Nh_0652</name>
</gene>
<organism evidence="14 15">
    <name type="scientific">Candidatus Nanohalobium constans</name>
    <dbReference type="NCBI Taxonomy" id="2565781"/>
    <lineage>
        <taxon>Archaea</taxon>
        <taxon>Candidatus Nanohalarchaeota</taxon>
        <taxon>Candidatus Nanohalobia</taxon>
        <taxon>Candidatus Nanohalobiales</taxon>
        <taxon>Candidatus Nanohalobiaceae</taxon>
        <taxon>Candidatus Nanohalobium</taxon>
    </lineage>
</organism>